<dbReference type="Proteomes" id="UP000634136">
    <property type="component" value="Unassembled WGS sequence"/>
</dbReference>
<sequence length="53" mass="6371">MGYKQYIRRTEKHWGRLDHEYASTLTRFLMRSFHFCYPIGSKFQHSTCTPIGS</sequence>
<dbReference type="AlphaFoldDB" id="A0A834W2A5"/>
<keyword evidence="2" id="KW-1185">Reference proteome</keyword>
<organism evidence="1 2">
    <name type="scientific">Senna tora</name>
    <dbReference type="NCBI Taxonomy" id="362788"/>
    <lineage>
        <taxon>Eukaryota</taxon>
        <taxon>Viridiplantae</taxon>
        <taxon>Streptophyta</taxon>
        <taxon>Embryophyta</taxon>
        <taxon>Tracheophyta</taxon>
        <taxon>Spermatophyta</taxon>
        <taxon>Magnoliopsida</taxon>
        <taxon>eudicotyledons</taxon>
        <taxon>Gunneridae</taxon>
        <taxon>Pentapetalae</taxon>
        <taxon>rosids</taxon>
        <taxon>fabids</taxon>
        <taxon>Fabales</taxon>
        <taxon>Fabaceae</taxon>
        <taxon>Caesalpinioideae</taxon>
        <taxon>Cassia clade</taxon>
        <taxon>Senna</taxon>
    </lineage>
</organism>
<name>A0A834W2A5_9FABA</name>
<comment type="caution">
    <text evidence="1">The sequence shown here is derived from an EMBL/GenBank/DDBJ whole genome shotgun (WGS) entry which is preliminary data.</text>
</comment>
<evidence type="ECO:0000313" key="1">
    <source>
        <dbReference type="EMBL" id="KAF7806662.1"/>
    </source>
</evidence>
<protein>
    <submittedName>
        <fullName evidence="1">Uncharacterized protein</fullName>
    </submittedName>
</protein>
<dbReference type="EMBL" id="JAAIUW010000012">
    <property type="protein sequence ID" value="KAF7806662.1"/>
    <property type="molecule type" value="Genomic_DNA"/>
</dbReference>
<evidence type="ECO:0000313" key="2">
    <source>
        <dbReference type="Proteomes" id="UP000634136"/>
    </source>
</evidence>
<reference evidence="1" key="1">
    <citation type="submission" date="2020-09" db="EMBL/GenBank/DDBJ databases">
        <title>Genome-Enabled Discovery of Anthraquinone Biosynthesis in Senna tora.</title>
        <authorList>
            <person name="Kang S.-H."/>
            <person name="Pandey R.P."/>
            <person name="Lee C.-M."/>
            <person name="Sim J.-S."/>
            <person name="Jeong J.-T."/>
            <person name="Choi B.-S."/>
            <person name="Jung M."/>
            <person name="Ginzburg D."/>
            <person name="Zhao K."/>
            <person name="Won S.Y."/>
            <person name="Oh T.-J."/>
            <person name="Yu Y."/>
            <person name="Kim N.-H."/>
            <person name="Lee O.R."/>
            <person name="Lee T.-H."/>
            <person name="Bashyal P."/>
            <person name="Kim T.-S."/>
            <person name="Lee W.-H."/>
            <person name="Kawkins C."/>
            <person name="Kim C.-K."/>
            <person name="Kim J.S."/>
            <person name="Ahn B.O."/>
            <person name="Rhee S.Y."/>
            <person name="Sohng J.K."/>
        </authorList>
    </citation>
    <scope>NUCLEOTIDE SEQUENCE</scope>
    <source>
        <tissue evidence="1">Leaf</tissue>
    </source>
</reference>
<proteinExistence type="predicted"/>
<gene>
    <name evidence="1" type="ORF">G2W53_038823</name>
</gene>
<accession>A0A834W2A5</accession>